<dbReference type="GO" id="GO:0043138">
    <property type="term" value="F:3'-5' DNA helicase activity"/>
    <property type="evidence" value="ECO:0007669"/>
    <property type="project" value="UniProtKB-EC"/>
</dbReference>
<proteinExistence type="inferred from homology"/>
<feature type="domain" description="Helicase ATP-binding" evidence="7">
    <location>
        <begin position="174"/>
        <end position="302"/>
    </location>
</feature>
<organism evidence="9 10">
    <name type="scientific">Sinocyclocheilus rhinocerous</name>
    <dbReference type="NCBI Taxonomy" id="307959"/>
    <lineage>
        <taxon>Eukaryota</taxon>
        <taxon>Metazoa</taxon>
        <taxon>Chordata</taxon>
        <taxon>Craniata</taxon>
        <taxon>Vertebrata</taxon>
        <taxon>Euteleostomi</taxon>
        <taxon>Actinopterygii</taxon>
        <taxon>Neopterygii</taxon>
        <taxon>Teleostei</taxon>
        <taxon>Ostariophysi</taxon>
        <taxon>Cypriniformes</taxon>
        <taxon>Cyprinidae</taxon>
        <taxon>Cyprininae</taxon>
        <taxon>Sinocyclocheilus</taxon>
    </lineage>
</organism>
<comment type="similarity">
    <text evidence="1 6">Belongs to the helicase family. RecQ subfamily.</text>
</comment>
<dbReference type="PROSITE" id="PS51192">
    <property type="entry name" value="HELICASE_ATP_BIND_1"/>
    <property type="match status" value="1"/>
</dbReference>
<name>A0A673GV45_9TELE</name>
<comment type="subcellular location">
    <subcellularLocation>
        <location evidence="6">Nucleus</location>
    </subcellularLocation>
</comment>
<dbReference type="GO" id="GO:0005737">
    <property type="term" value="C:cytoplasm"/>
    <property type="evidence" value="ECO:0007669"/>
    <property type="project" value="TreeGrafter"/>
</dbReference>
<dbReference type="Pfam" id="PF09382">
    <property type="entry name" value="RQC"/>
    <property type="match status" value="1"/>
</dbReference>
<evidence type="ECO:0000256" key="1">
    <source>
        <dbReference type="ARBA" id="ARBA00005446"/>
    </source>
</evidence>
<dbReference type="InterPro" id="IPR004589">
    <property type="entry name" value="DNA_helicase_ATP-dep_RecQ"/>
</dbReference>
<comment type="catalytic activity">
    <reaction evidence="6">
        <text>ATP + H2O = ADP + phosphate + H(+)</text>
        <dbReference type="Rhea" id="RHEA:13065"/>
        <dbReference type="ChEBI" id="CHEBI:15377"/>
        <dbReference type="ChEBI" id="CHEBI:15378"/>
        <dbReference type="ChEBI" id="CHEBI:30616"/>
        <dbReference type="ChEBI" id="CHEBI:43474"/>
        <dbReference type="ChEBI" id="CHEBI:456216"/>
    </reaction>
</comment>
<dbReference type="SUPFAM" id="SSF52540">
    <property type="entry name" value="P-loop containing nucleoside triphosphate hydrolases"/>
    <property type="match status" value="2"/>
</dbReference>
<protein>
    <recommendedName>
        <fullName evidence="6">ATP-dependent DNA helicase</fullName>
        <ecNumber evidence="6">5.6.2.4</ecNumber>
    </recommendedName>
</protein>
<dbReference type="Pfam" id="PF16124">
    <property type="entry name" value="RecQ_Zn_bind"/>
    <property type="match status" value="1"/>
</dbReference>
<dbReference type="InterPro" id="IPR036388">
    <property type="entry name" value="WH-like_DNA-bd_sf"/>
</dbReference>
<dbReference type="GO" id="GO:0003676">
    <property type="term" value="F:nucleic acid binding"/>
    <property type="evidence" value="ECO:0007669"/>
    <property type="project" value="InterPro"/>
</dbReference>
<dbReference type="GO" id="GO:0009378">
    <property type="term" value="F:four-way junction helicase activity"/>
    <property type="evidence" value="ECO:0007669"/>
    <property type="project" value="TreeGrafter"/>
</dbReference>
<evidence type="ECO:0000256" key="4">
    <source>
        <dbReference type="ARBA" id="ARBA00023235"/>
    </source>
</evidence>
<keyword evidence="6" id="KW-0547">Nucleotide-binding</keyword>
<dbReference type="SMART" id="SM00956">
    <property type="entry name" value="RQC"/>
    <property type="match status" value="1"/>
</dbReference>
<dbReference type="Ensembl" id="ENSSRHT00000018068.1">
    <property type="protein sequence ID" value="ENSSRHP00000017504.1"/>
    <property type="gene ID" value="ENSSRHG00000008980.1"/>
</dbReference>
<dbReference type="InterPro" id="IPR001650">
    <property type="entry name" value="Helicase_C-like"/>
</dbReference>
<dbReference type="GO" id="GO:0005694">
    <property type="term" value="C:chromosome"/>
    <property type="evidence" value="ECO:0007669"/>
    <property type="project" value="TreeGrafter"/>
</dbReference>
<dbReference type="GO" id="GO:0008408">
    <property type="term" value="F:3'-5' exonuclease activity"/>
    <property type="evidence" value="ECO:0007669"/>
    <property type="project" value="InterPro"/>
</dbReference>
<dbReference type="NCBIfam" id="TIGR00614">
    <property type="entry name" value="recQ_fam"/>
    <property type="match status" value="1"/>
</dbReference>
<dbReference type="CDD" id="cd06141">
    <property type="entry name" value="WRN_exo"/>
    <property type="match status" value="1"/>
</dbReference>
<dbReference type="EC" id="5.6.2.4" evidence="6"/>
<dbReference type="InterPro" id="IPR036397">
    <property type="entry name" value="RNaseH_sf"/>
</dbReference>
<sequence>KEAIMGDRTLPEWMNKLQEEHVRKSILEDDLPYLEFGGTVIYSQERHDCSFLSEDLRSGLASGSAVGFDLEWPPSFTKGKTKKVAVVQLCASEEKCYLFHISSMSGFPPGLKGFLEDENIKKVGVGIEGDKWKLLSDYDIKLKNIVELSDLANKTLRCGEKWSLDGLVKHLLKKQLFKDKLVRCSHWDDFGLTEDQKRYAATDAYVSRYKQLGDSKELKEHDLILHCKRGTSSLRVFVGLSLVAVDEAHCISQWGHDFRSAYRDLWKLKKNLPGVPILALTATASPSIREDIVKSLHLINPLITCTSFDRPNLYLDVNRKSGDVIQDLKQFLIKKKGGGFEFEGSAIVYCPSKKEAERVTAVLCKLDIPCGVYHAGLSIKRRRETQHQFMRDEIQCVVATVAFGMGINKSDIRKVIHYGAPKEMESYYQEIGRAGRDGMPSACHVLWVPGDMALNSERFRDYKMDMMAKMEKYLNSTKCRRKLILCHFEDKRLRKVTSGIMGSSDCCDNCRSGVNREDPEVVLQDFGSCAYQLMKAIRAMDERFGITAPILFLRGSTSQRVPDRFRTHSLFGIGRETSETWWKALSRELVAEKYLMETTGHNKFATLCKLTPKVLAKDQS</sequence>
<dbReference type="SUPFAM" id="SSF53098">
    <property type="entry name" value="Ribonuclease H-like"/>
    <property type="match status" value="1"/>
</dbReference>
<dbReference type="GO" id="GO:0006260">
    <property type="term" value="P:DNA replication"/>
    <property type="evidence" value="ECO:0007669"/>
    <property type="project" value="InterPro"/>
</dbReference>
<dbReference type="InterPro" id="IPR012337">
    <property type="entry name" value="RNaseH-like_sf"/>
</dbReference>
<evidence type="ECO:0000256" key="6">
    <source>
        <dbReference type="RuleBase" id="RU364117"/>
    </source>
</evidence>
<gene>
    <name evidence="9" type="primary">wrn</name>
</gene>
<evidence type="ECO:0000313" key="10">
    <source>
        <dbReference type="Proteomes" id="UP000472270"/>
    </source>
</evidence>
<dbReference type="Gene3D" id="3.40.50.300">
    <property type="entry name" value="P-loop containing nucleotide triphosphate hydrolases"/>
    <property type="match status" value="2"/>
</dbReference>
<feature type="domain" description="Helicase C-terminal" evidence="8">
    <location>
        <begin position="327"/>
        <end position="492"/>
    </location>
</feature>
<keyword evidence="2 6" id="KW-0378">Hydrolase</keyword>
<dbReference type="InterPro" id="IPR014001">
    <property type="entry name" value="Helicase_ATP-bd"/>
</dbReference>
<dbReference type="AlphaFoldDB" id="A0A673GV45"/>
<dbReference type="Proteomes" id="UP000472270">
    <property type="component" value="Unassembled WGS sequence"/>
</dbReference>
<dbReference type="FunFam" id="3.40.50.300:FF:001023">
    <property type="entry name" value="Werner syndrome RecQ like helicase"/>
    <property type="match status" value="1"/>
</dbReference>
<dbReference type="SMART" id="SM00474">
    <property type="entry name" value="35EXOc"/>
    <property type="match status" value="1"/>
</dbReference>
<dbReference type="CDD" id="cd18794">
    <property type="entry name" value="SF2_C_RecQ"/>
    <property type="match status" value="1"/>
</dbReference>
<dbReference type="PANTHER" id="PTHR13710:SF120">
    <property type="entry name" value="BIFUNCTIONAL 3'-5' EXONUCLEASE_ATP-DEPENDENT HELICASE WRN"/>
    <property type="match status" value="1"/>
</dbReference>
<evidence type="ECO:0000259" key="7">
    <source>
        <dbReference type="PROSITE" id="PS51192"/>
    </source>
</evidence>
<dbReference type="PROSITE" id="PS51194">
    <property type="entry name" value="HELICASE_CTER"/>
    <property type="match status" value="1"/>
</dbReference>
<evidence type="ECO:0000256" key="2">
    <source>
        <dbReference type="ARBA" id="ARBA00022801"/>
    </source>
</evidence>
<evidence type="ECO:0000256" key="5">
    <source>
        <dbReference type="ARBA" id="ARBA00034617"/>
    </source>
</evidence>
<dbReference type="GO" id="GO:0000724">
    <property type="term" value="P:double-strand break repair via homologous recombination"/>
    <property type="evidence" value="ECO:0007669"/>
    <property type="project" value="TreeGrafter"/>
</dbReference>
<dbReference type="Gene3D" id="3.30.420.10">
    <property type="entry name" value="Ribonuclease H-like superfamily/Ribonuclease H"/>
    <property type="match status" value="1"/>
</dbReference>
<keyword evidence="6" id="KW-0539">Nucleus</keyword>
<evidence type="ECO:0000259" key="8">
    <source>
        <dbReference type="PROSITE" id="PS51194"/>
    </source>
</evidence>
<dbReference type="GO" id="GO:0000723">
    <property type="term" value="P:telomere maintenance"/>
    <property type="evidence" value="ECO:0007669"/>
    <property type="project" value="TreeGrafter"/>
</dbReference>
<dbReference type="GO" id="GO:0005524">
    <property type="term" value="F:ATP binding"/>
    <property type="evidence" value="ECO:0007669"/>
    <property type="project" value="UniProtKB-KW"/>
</dbReference>
<keyword evidence="4" id="KW-0413">Isomerase</keyword>
<keyword evidence="6" id="KW-0067">ATP-binding</keyword>
<keyword evidence="3 6" id="KW-0347">Helicase</keyword>
<dbReference type="Pfam" id="PF00271">
    <property type="entry name" value="Helicase_C"/>
    <property type="match status" value="1"/>
</dbReference>
<dbReference type="InterPro" id="IPR032284">
    <property type="entry name" value="RecQ_Zn-bd"/>
</dbReference>
<evidence type="ECO:0000256" key="3">
    <source>
        <dbReference type="ARBA" id="ARBA00022806"/>
    </source>
</evidence>
<comment type="catalytic activity">
    <reaction evidence="5 6">
        <text>Couples ATP hydrolysis with the unwinding of duplex DNA by translocating in the 3'-5' direction.</text>
        <dbReference type="EC" id="5.6.2.4"/>
    </reaction>
</comment>
<dbReference type="PANTHER" id="PTHR13710">
    <property type="entry name" value="DNA HELICASE RECQ FAMILY MEMBER"/>
    <property type="match status" value="1"/>
</dbReference>
<dbReference type="InterPro" id="IPR018982">
    <property type="entry name" value="RQC_domain"/>
</dbReference>
<evidence type="ECO:0000313" key="9">
    <source>
        <dbReference type="Ensembl" id="ENSSRHP00000017504.1"/>
    </source>
</evidence>
<reference evidence="9" key="1">
    <citation type="submission" date="2025-08" db="UniProtKB">
        <authorList>
            <consortium name="Ensembl"/>
        </authorList>
    </citation>
    <scope>IDENTIFICATION</scope>
</reference>
<dbReference type="Pfam" id="PF01612">
    <property type="entry name" value="DNA_pol_A_exo1"/>
    <property type="match status" value="1"/>
</dbReference>
<dbReference type="Gene3D" id="1.10.10.10">
    <property type="entry name" value="Winged helix-like DNA-binding domain superfamily/Winged helix DNA-binding domain"/>
    <property type="match status" value="1"/>
</dbReference>
<reference evidence="9" key="2">
    <citation type="submission" date="2025-09" db="UniProtKB">
        <authorList>
            <consortium name="Ensembl"/>
        </authorList>
    </citation>
    <scope>IDENTIFICATION</scope>
</reference>
<dbReference type="SMART" id="SM00490">
    <property type="entry name" value="HELICc"/>
    <property type="match status" value="1"/>
</dbReference>
<dbReference type="InterPro" id="IPR002562">
    <property type="entry name" value="3'-5'_exonuclease_dom"/>
</dbReference>
<dbReference type="InterPro" id="IPR027417">
    <property type="entry name" value="P-loop_NTPase"/>
</dbReference>
<keyword evidence="10" id="KW-1185">Reference proteome</keyword>
<dbReference type="GO" id="GO:0005654">
    <property type="term" value="C:nucleoplasm"/>
    <property type="evidence" value="ECO:0007669"/>
    <property type="project" value="TreeGrafter"/>
</dbReference>
<accession>A0A673GV45</accession>